<feature type="binding site" evidence="7">
    <location>
        <position position="149"/>
    </location>
    <ligand>
        <name>[2Fe-2S] cluster</name>
        <dbReference type="ChEBI" id="CHEBI:190135"/>
    </ligand>
</feature>
<dbReference type="GO" id="GO:0003954">
    <property type="term" value="F:NADH dehydrogenase activity"/>
    <property type="evidence" value="ECO:0007669"/>
    <property type="project" value="TreeGrafter"/>
</dbReference>
<dbReference type="InterPro" id="IPR041921">
    <property type="entry name" value="NuoE_N"/>
</dbReference>
<dbReference type="GO" id="GO:0046872">
    <property type="term" value="F:metal ion binding"/>
    <property type="evidence" value="ECO:0007669"/>
    <property type="project" value="UniProtKB-KW"/>
</dbReference>
<dbReference type="PANTHER" id="PTHR10371:SF3">
    <property type="entry name" value="NADH DEHYDROGENASE [UBIQUINONE] FLAVOPROTEIN 2, MITOCHONDRIAL"/>
    <property type="match status" value="1"/>
</dbReference>
<dbReference type="Gene3D" id="1.10.10.1590">
    <property type="entry name" value="NADH-quinone oxidoreductase subunit E"/>
    <property type="match status" value="1"/>
</dbReference>
<dbReference type="Gene3D" id="3.40.30.10">
    <property type="entry name" value="Glutaredoxin"/>
    <property type="match status" value="1"/>
</dbReference>
<dbReference type="Proteomes" id="UP000006048">
    <property type="component" value="Chromosome"/>
</dbReference>
<dbReference type="PANTHER" id="PTHR10371">
    <property type="entry name" value="NADH DEHYDROGENASE UBIQUINONE FLAVOPROTEIN 2, MITOCHONDRIAL"/>
    <property type="match status" value="1"/>
</dbReference>
<dbReference type="KEGG" id="tpx:Turpa_0077"/>
<sequence length="185" mass="20708">MPLLTLLLATPSQILDTSSDRRFMGTYSFSPEFEKRFLELEKKFPRRSSLVLWSLHLAQEDIGYITPEAVDYIAGRVGVSPAWVKGVVSFYSMFREKPIGKYHLNVCSNLMCQIMGADKIEATICDKLGIRDGETTPDGKFTYTRQVECLAACGFAPAMLVNNDFHETLTPENVARLIDDLASKG</sequence>
<dbReference type="NCBIfam" id="TIGR01958">
    <property type="entry name" value="nuoE_fam"/>
    <property type="match status" value="1"/>
</dbReference>
<gene>
    <name evidence="8" type="ordered locus">Turpa_0077</name>
</gene>
<evidence type="ECO:0000256" key="3">
    <source>
        <dbReference type="ARBA" id="ARBA00022723"/>
    </source>
</evidence>
<name>I4B0D2_TURPD</name>
<accession>I4B0D2</accession>
<keyword evidence="5 7" id="KW-0411">Iron-sulfur</keyword>
<dbReference type="RefSeq" id="WP_014801260.1">
    <property type="nucleotide sequence ID" value="NC_018020.1"/>
</dbReference>
<feature type="binding site" evidence="7">
    <location>
        <position position="153"/>
    </location>
    <ligand>
        <name>[2Fe-2S] cluster</name>
        <dbReference type="ChEBI" id="CHEBI:190135"/>
    </ligand>
</feature>
<dbReference type="SUPFAM" id="SSF52833">
    <property type="entry name" value="Thioredoxin-like"/>
    <property type="match status" value="1"/>
</dbReference>
<evidence type="ECO:0000256" key="2">
    <source>
        <dbReference type="ARBA" id="ARBA00022714"/>
    </source>
</evidence>
<dbReference type="PIRSF" id="PIRSF000216">
    <property type="entry name" value="NADH_DH_24kDa"/>
    <property type="match status" value="1"/>
</dbReference>
<comment type="similarity">
    <text evidence="1">Belongs to the complex I 24 kDa subunit family.</text>
</comment>
<comment type="cofactor">
    <cofactor evidence="7">
        <name>[2Fe-2S] cluster</name>
        <dbReference type="ChEBI" id="CHEBI:190135"/>
    </cofactor>
    <text evidence="7">Binds 1 [2Fe-2S] cluster.</text>
</comment>
<evidence type="ECO:0000256" key="1">
    <source>
        <dbReference type="ARBA" id="ARBA00010643"/>
    </source>
</evidence>
<protein>
    <submittedName>
        <fullName evidence="8">NADH dehydrogenase subunit E</fullName>
        <ecNumber evidence="8">1.6.5.3</ecNumber>
    </submittedName>
</protein>
<keyword evidence="3 7" id="KW-0479">Metal-binding</keyword>
<dbReference type="InterPro" id="IPR042128">
    <property type="entry name" value="NuoE_dom"/>
</dbReference>
<evidence type="ECO:0000256" key="7">
    <source>
        <dbReference type="PIRSR" id="PIRSR000216-1"/>
    </source>
</evidence>
<evidence type="ECO:0000313" key="9">
    <source>
        <dbReference type="Proteomes" id="UP000006048"/>
    </source>
</evidence>
<dbReference type="AlphaFoldDB" id="I4B0D2"/>
<dbReference type="EC" id="1.6.5.3" evidence="8"/>
<dbReference type="HOGENOM" id="CLU_054362_2_0_12"/>
<evidence type="ECO:0000256" key="6">
    <source>
        <dbReference type="ARBA" id="ARBA00034078"/>
    </source>
</evidence>
<dbReference type="EMBL" id="CP002959">
    <property type="protein sequence ID" value="AFM10739.1"/>
    <property type="molecule type" value="Genomic_DNA"/>
</dbReference>
<dbReference type="GO" id="GO:0051537">
    <property type="term" value="F:2 iron, 2 sulfur cluster binding"/>
    <property type="evidence" value="ECO:0007669"/>
    <property type="project" value="UniProtKB-KW"/>
</dbReference>
<reference evidence="8 9" key="1">
    <citation type="submission" date="2012-06" db="EMBL/GenBank/DDBJ databases">
        <title>The complete chromosome of genome of Turneriella parva DSM 21527.</title>
        <authorList>
            <consortium name="US DOE Joint Genome Institute (JGI-PGF)"/>
            <person name="Lucas S."/>
            <person name="Han J."/>
            <person name="Lapidus A."/>
            <person name="Bruce D."/>
            <person name="Goodwin L."/>
            <person name="Pitluck S."/>
            <person name="Peters L."/>
            <person name="Kyrpides N."/>
            <person name="Mavromatis K."/>
            <person name="Ivanova N."/>
            <person name="Mikhailova N."/>
            <person name="Chertkov O."/>
            <person name="Detter J.C."/>
            <person name="Tapia R."/>
            <person name="Han C."/>
            <person name="Land M."/>
            <person name="Hauser L."/>
            <person name="Markowitz V."/>
            <person name="Cheng J.-F."/>
            <person name="Hugenholtz P."/>
            <person name="Woyke T."/>
            <person name="Wu D."/>
            <person name="Gronow S."/>
            <person name="Wellnitz S."/>
            <person name="Brambilla E."/>
            <person name="Klenk H.-P."/>
            <person name="Eisen J.A."/>
        </authorList>
    </citation>
    <scope>NUCLEOTIDE SEQUENCE [LARGE SCALE GENOMIC DNA]</scope>
    <source>
        <strain evidence="9">ATCC BAA-1111 / DSM 21527 / NCTC 11395 / H</strain>
    </source>
</reference>
<keyword evidence="9" id="KW-1185">Reference proteome</keyword>
<keyword evidence="4 7" id="KW-0408">Iron</keyword>
<keyword evidence="2 7" id="KW-0001">2Fe-2S</keyword>
<feature type="binding site" evidence="7">
    <location>
        <position position="107"/>
    </location>
    <ligand>
        <name>[2Fe-2S] cluster</name>
        <dbReference type="ChEBI" id="CHEBI:190135"/>
    </ligand>
</feature>
<feature type="binding site" evidence="7">
    <location>
        <position position="112"/>
    </location>
    <ligand>
        <name>[2Fe-2S] cluster</name>
        <dbReference type="ChEBI" id="CHEBI:190135"/>
    </ligand>
</feature>
<dbReference type="Pfam" id="PF01257">
    <property type="entry name" value="2Fe-2S_thioredx"/>
    <property type="match status" value="1"/>
</dbReference>
<dbReference type="STRING" id="869212.Turpa_0077"/>
<evidence type="ECO:0000313" key="8">
    <source>
        <dbReference type="EMBL" id="AFM10739.1"/>
    </source>
</evidence>
<evidence type="ECO:0000256" key="5">
    <source>
        <dbReference type="ARBA" id="ARBA00023014"/>
    </source>
</evidence>
<dbReference type="OrthoDB" id="9807941at2"/>
<dbReference type="CDD" id="cd03064">
    <property type="entry name" value="TRX_Fd_NuoE"/>
    <property type="match status" value="1"/>
</dbReference>
<evidence type="ECO:0000256" key="4">
    <source>
        <dbReference type="ARBA" id="ARBA00023004"/>
    </source>
</evidence>
<organism evidence="8 9">
    <name type="scientific">Turneriella parva (strain ATCC BAA-1111 / DSM 21527 / NCTC 11395 / H)</name>
    <name type="common">Leptospira parva</name>
    <dbReference type="NCBI Taxonomy" id="869212"/>
    <lineage>
        <taxon>Bacteria</taxon>
        <taxon>Pseudomonadati</taxon>
        <taxon>Spirochaetota</taxon>
        <taxon>Spirochaetia</taxon>
        <taxon>Leptospirales</taxon>
        <taxon>Leptospiraceae</taxon>
        <taxon>Turneriella</taxon>
    </lineage>
</organism>
<dbReference type="FunFam" id="1.10.10.1590:FF:000001">
    <property type="entry name" value="NADH-quinone oxidoreductase subunit E"/>
    <property type="match status" value="1"/>
</dbReference>
<dbReference type="InterPro" id="IPR002023">
    <property type="entry name" value="NuoE-like"/>
</dbReference>
<dbReference type="PATRIC" id="fig|869212.3.peg.34"/>
<proteinExistence type="inferred from homology"/>
<comment type="cofactor">
    <cofactor evidence="6">
        <name>[2Fe-2S] cluster</name>
        <dbReference type="ChEBI" id="CHEBI:190135"/>
    </cofactor>
</comment>
<keyword evidence="8" id="KW-0560">Oxidoreductase</keyword>
<dbReference type="InterPro" id="IPR036249">
    <property type="entry name" value="Thioredoxin-like_sf"/>
</dbReference>